<organism evidence="2 3">
    <name type="scientific">Karstenula rhodostoma CBS 690.94</name>
    <dbReference type="NCBI Taxonomy" id="1392251"/>
    <lineage>
        <taxon>Eukaryota</taxon>
        <taxon>Fungi</taxon>
        <taxon>Dikarya</taxon>
        <taxon>Ascomycota</taxon>
        <taxon>Pezizomycotina</taxon>
        <taxon>Dothideomycetes</taxon>
        <taxon>Pleosporomycetidae</taxon>
        <taxon>Pleosporales</taxon>
        <taxon>Massarineae</taxon>
        <taxon>Didymosphaeriaceae</taxon>
        <taxon>Karstenula</taxon>
    </lineage>
</organism>
<dbReference type="OrthoDB" id="3693351at2759"/>
<dbReference type="Gene3D" id="1.20.58.340">
    <property type="entry name" value="Magnesium transport protein CorA, transmembrane region"/>
    <property type="match status" value="1"/>
</dbReference>
<comment type="caution">
    <text evidence="2">The sequence shown here is derived from an EMBL/GenBank/DDBJ whole genome shotgun (WGS) entry which is preliminary data.</text>
</comment>
<proteinExistence type="predicted"/>
<evidence type="ECO:0000313" key="2">
    <source>
        <dbReference type="EMBL" id="KAF2439511.1"/>
    </source>
</evidence>
<dbReference type="AlphaFoldDB" id="A0A9P4PAM2"/>
<feature type="transmembrane region" description="Helical" evidence="1">
    <location>
        <begin position="390"/>
        <end position="410"/>
    </location>
</feature>
<accession>A0A9P4PAM2</accession>
<keyword evidence="1" id="KW-0812">Transmembrane</keyword>
<keyword evidence="3" id="KW-1185">Reference proteome</keyword>
<reference evidence="2" key="1">
    <citation type="journal article" date="2020" name="Stud. Mycol.">
        <title>101 Dothideomycetes genomes: a test case for predicting lifestyles and emergence of pathogens.</title>
        <authorList>
            <person name="Haridas S."/>
            <person name="Albert R."/>
            <person name="Binder M."/>
            <person name="Bloem J."/>
            <person name="Labutti K."/>
            <person name="Salamov A."/>
            <person name="Andreopoulos B."/>
            <person name="Baker S."/>
            <person name="Barry K."/>
            <person name="Bills G."/>
            <person name="Bluhm B."/>
            <person name="Cannon C."/>
            <person name="Castanera R."/>
            <person name="Culley D."/>
            <person name="Daum C."/>
            <person name="Ezra D."/>
            <person name="Gonzalez J."/>
            <person name="Henrissat B."/>
            <person name="Kuo A."/>
            <person name="Liang C."/>
            <person name="Lipzen A."/>
            <person name="Lutzoni F."/>
            <person name="Magnuson J."/>
            <person name="Mondo S."/>
            <person name="Nolan M."/>
            <person name="Ohm R."/>
            <person name="Pangilinan J."/>
            <person name="Park H.-J."/>
            <person name="Ramirez L."/>
            <person name="Alfaro M."/>
            <person name="Sun H."/>
            <person name="Tritt A."/>
            <person name="Yoshinaga Y."/>
            <person name="Zwiers L.-H."/>
            <person name="Turgeon B."/>
            <person name="Goodwin S."/>
            <person name="Spatafora J."/>
            <person name="Crous P."/>
            <person name="Grigoriev I."/>
        </authorList>
    </citation>
    <scope>NUCLEOTIDE SEQUENCE</scope>
    <source>
        <strain evidence="2">CBS 690.94</strain>
    </source>
</reference>
<name>A0A9P4PAM2_9PLEO</name>
<sequence length="459" mass="51232">MASIQHYLSDSQIVWESFDFSACNEFSVSEVWVDKEYATTTTVLHRKVANPQAKEWLHQTDGSNSWLVGQENQRCALRIVWIHHDTKRRLDNIDQGIFQELCRTFDHELAQSFLRTQYAGIGTIDSTTLGETHFLCNHPKLAVTWSQDAKSKVVSVICTADRFKLDTLQGLMGCQFTHELAQWNILPALMCSILSSKEVDIEAGDVKRVVRQIEVRTGYHEWTSRSEGPARGDLVSLSARITGSGSRIASNTRKLGVIADYCRFIRMRVCKGEVGAGPSGIEAILGAVEHRTAMQTLDLKYIQHRVQSQKEALFNLVSANDSVVARDISENSRMLASATNSDARSMKVLAMLTMTFLPGTFVAGIFSTPIVQRPLQDDLMSLKIWKVGLLLYITLSFALVLLVFATWGLWNIKEKTKKVRTQNTAYSLLQNSTETGALALKRAAVLDSKTSVPLPACQI</sequence>
<keyword evidence="1" id="KW-0472">Membrane</keyword>
<keyword evidence="1" id="KW-1133">Transmembrane helix</keyword>
<dbReference type="Proteomes" id="UP000799764">
    <property type="component" value="Unassembled WGS sequence"/>
</dbReference>
<dbReference type="EMBL" id="MU001509">
    <property type="protein sequence ID" value="KAF2439511.1"/>
    <property type="molecule type" value="Genomic_DNA"/>
</dbReference>
<evidence type="ECO:0000256" key="1">
    <source>
        <dbReference type="SAM" id="Phobius"/>
    </source>
</evidence>
<protein>
    <submittedName>
        <fullName evidence="2">Uncharacterized protein</fullName>
    </submittedName>
</protein>
<evidence type="ECO:0000313" key="3">
    <source>
        <dbReference type="Proteomes" id="UP000799764"/>
    </source>
</evidence>
<feature type="transmembrane region" description="Helical" evidence="1">
    <location>
        <begin position="348"/>
        <end position="370"/>
    </location>
</feature>
<gene>
    <name evidence="2" type="ORF">P171DRAFT_476680</name>
</gene>